<keyword evidence="1" id="KW-1185">Reference proteome</keyword>
<accession>A0A915JWE7</accession>
<protein>
    <submittedName>
        <fullName evidence="2">Uncharacterized protein</fullName>
    </submittedName>
</protein>
<name>A0A915JWE7_ROMCU</name>
<evidence type="ECO:0000313" key="2">
    <source>
        <dbReference type="WBParaSite" id="nRc.2.0.1.t30750-RA"/>
    </source>
</evidence>
<dbReference type="AlphaFoldDB" id="A0A915JWE7"/>
<reference evidence="2" key="1">
    <citation type="submission" date="2022-11" db="UniProtKB">
        <authorList>
            <consortium name="WormBaseParasite"/>
        </authorList>
    </citation>
    <scope>IDENTIFICATION</scope>
</reference>
<evidence type="ECO:0000313" key="1">
    <source>
        <dbReference type="Proteomes" id="UP000887565"/>
    </source>
</evidence>
<sequence length="80" mass="8524">MTVLGPLCSQVRHSMYMKALTASPFGQLMTRNADGFGFATFVGFAAFGPAAQESSISSDTKTLQSKECSTTETLFPVFSS</sequence>
<dbReference type="WBParaSite" id="nRc.2.0.1.t30750-RA">
    <property type="protein sequence ID" value="nRc.2.0.1.t30750-RA"/>
    <property type="gene ID" value="nRc.2.0.1.g30750"/>
</dbReference>
<dbReference type="Proteomes" id="UP000887565">
    <property type="component" value="Unplaced"/>
</dbReference>
<organism evidence="1 2">
    <name type="scientific">Romanomermis culicivorax</name>
    <name type="common">Nematode worm</name>
    <dbReference type="NCBI Taxonomy" id="13658"/>
    <lineage>
        <taxon>Eukaryota</taxon>
        <taxon>Metazoa</taxon>
        <taxon>Ecdysozoa</taxon>
        <taxon>Nematoda</taxon>
        <taxon>Enoplea</taxon>
        <taxon>Dorylaimia</taxon>
        <taxon>Mermithida</taxon>
        <taxon>Mermithoidea</taxon>
        <taxon>Mermithidae</taxon>
        <taxon>Romanomermis</taxon>
    </lineage>
</organism>
<proteinExistence type="predicted"/>